<dbReference type="RefSeq" id="WP_029635401.1">
    <property type="nucleotide sequence ID" value="NZ_JACJTA010000001.1"/>
</dbReference>
<comment type="caution">
    <text evidence="1">The sequence shown here is derived from an EMBL/GenBank/DDBJ whole genome shotgun (WGS) entry which is preliminary data.</text>
</comment>
<dbReference type="EMBL" id="JACJTA010000001">
    <property type="protein sequence ID" value="MBD2603009.1"/>
    <property type="molecule type" value="Genomic_DNA"/>
</dbReference>
<reference evidence="1 2" key="1">
    <citation type="journal article" date="2020" name="ISME J.">
        <title>Comparative genomics reveals insights into cyanobacterial evolution and habitat adaptation.</title>
        <authorList>
            <person name="Chen M.Y."/>
            <person name="Teng W.K."/>
            <person name="Zhao L."/>
            <person name="Hu C.X."/>
            <person name="Zhou Y.K."/>
            <person name="Han B.P."/>
            <person name="Song L.R."/>
            <person name="Shu W.S."/>
        </authorList>
    </citation>
    <scope>NUCLEOTIDE SEQUENCE [LARGE SCALE GENOMIC DNA]</scope>
    <source>
        <strain evidence="1 2">FACHB-248</strain>
    </source>
</reference>
<name>A0ABR8GIX2_9CYAN</name>
<keyword evidence="2" id="KW-1185">Reference proteome</keyword>
<proteinExistence type="predicted"/>
<protein>
    <submittedName>
        <fullName evidence="1">Uncharacterized protein</fullName>
    </submittedName>
</protein>
<evidence type="ECO:0000313" key="2">
    <source>
        <dbReference type="Proteomes" id="UP000660380"/>
    </source>
</evidence>
<organism evidence="1 2">
    <name type="scientific">Scytonema hofmannii FACHB-248</name>
    <dbReference type="NCBI Taxonomy" id="1842502"/>
    <lineage>
        <taxon>Bacteria</taxon>
        <taxon>Bacillati</taxon>
        <taxon>Cyanobacteriota</taxon>
        <taxon>Cyanophyceae</taxon>
        <taxon>Nostocales</taxon>
        <taxon>Scytonemataceae</taxon>
        <taxon>Scytonema</taxon>
    </lineage>
</organism>
<gene>
    <name evidence="1" type="ORF">H6G81_00360</name>
</gene>
<evidence type="ECO:0000313" key="1">
    <source>
        <dbReference type="EMBL" id="MBD2603009.1"/>
    </source>
</evidence>
<dbReference type="Proteomes" id="UP000660380">
    <property type="component" value="Unassembled WGS sequence"/>
</dbReference>
<accession>A0ABR8GIX2</accession>
<sequence>MFIEHQADSESPSPTALWKMIVGFDIYPNKKISETVPLREVNAWFQETLWDLNLSKEIYISIGGLSGLSWAKIKILSEENWLLQIWEHGNHEIIVLNDQKNKAICLLEEEYFWEMYILSI</sequence>